<accession>D1QNE0</accession>
<comment type="caution">
    <text evidence="1">The sequence shown here is derived from an EMBL/GenBank/DDBJ whole genome shotgun (WGS) entry which is preliminary data.</text>
</comment>
<reference evidence="1 2" key="1">
    <citation type="submission" date="2009-11" db="EMBL/GenBank/DDBJ databases">
        <authorList>
            <person name="Weinstock G."/>
            <person name="Sodergren E."/>
            <person name="Clifton S."/>
            <person name="Fulton L."/>
            <person name="Fulton B."/>
            <person name="Courtney L."/>
            <person name="Fronick C."/>
            <person name="Harrison M."/>
            <person name="Strong C."/>
            <person name="Farmer C."/>
            <person name="Delahaunty K."/>
            <person name="Markovic C."/>
            <person name="Hall O."/>
            <person name="Minx P."/>
            <person name="Tomlinson C."/>
            <person name="Mitreva M."/>
            <person name="Nelson J."/>
            <person name="Hou S."/>
            <person name="Wollam A."/>
            <person name="Pepin K.H."/>
            <person name="Johnson M."/>
            <person name="Bhonagiri V."/>
            <person name="Nash W.E."/>
            <person name="Warren W."/>
            <person name="Chinwalla A."/>
            <person name="Mardis E.R."/>
            <person name="Wilson R.K."/>
        </authorList>
    </citation>
    <scope>NUCLEOTIDE SEQUENCE [LARGE SCALE GENOMIC DNA]</scope>
    <source>
        <strain evidence="1 2">F0302</strain>
    </source>
</reference>
<sequence>MKLHTKNFEKAKQLLFFRLFFSVRWSSEVLKTSKEFNKKSSSVRPFLLRFVA</sequence>
<proteinExistence type="predicted"/>
<name>D1QNE0_9BACT</name>
<dbReference type="HOGENOM" id="CLU_3083262_0_0_10"/>
<dbReference type="EMBL" id="ACUZ02000004">
    <property type="protein sequence ID" value="EFB33197.1"/>
    <property type="molecule type" value="Genomic_DNA"/>
</dbReference>
<organism evidence="1 2">
    <name type="scientific">Segatella oris F0302</name>
    <dbReference type="NCBI Taxonomy" id="649760"/>
    <lineage>
        <taxon>Bacteria</taxon>
        <taxon>Pseudomonadati</taxon>
        <taxon>Bacteroidota</taxon>
        <taxon>Bacteroidia</taxon>
        <taxon>Bacteroidales</taxon>
        <taxon>Prevotellaceae</taxon>
        <taxon>Segatella</taxon>
    </lineage>
</organism>
<gene>
    <name evidence="1" type="ORF">HMPREF0971_00476</name>
</gene>
<dbReference type="Proteomes" id="UP000004079">
    <property type="component" value="Unassembled WGS sequence"/>
</dbReference>
<protein>
    <submittedName>
        <fullName evidence="1">Uncharacterized protein</fullName>
    </submittedName>
</protein>
<evidence type="ECO:0000313" key="1">
    <source>
        <dbReference type="EMBL" id="EFB33197.1"/>
    </source>
</evidence>
<dbReference type="AlphaFoldDB" id="D1QNE0"/>
<dbReference type="STRING" id="649760.HMPREF0971_00476"/>
<evidence type="ECO:0000313" key="2">
    <source>
        <dbReference type="Proteomes" id="UP000004079"/>
    </source>
</evidence>